<feature type="region of interest" description="Disordered" evidence="1">
    <location>
        <begin position="71"/>
        <end position="94"/>
    </location>
</feature>
<keyword evidence="2" id="KW-0472">Membrane</keyword>
<feature type="compositionally biased region" description="Low complexity" evidence="1">
    <location>
        <begin position="85"/>
        <end position="94"/>
    </location>
</feature>
<organism evidence="3 4">
    <name type="scientific">Penstemon smallii</name>
    <dbReference type="NCBI Taxonomy" id="265156"/>
    <lineage>
        <taxon>Eukaryota</taxon>
        <taxon>Viridiplantae</taxon>
        <taxon>Streptophyta</taxon>
        <taxon>Embryophyta</taxon>
        <taxon>Tracheophyta</taxon>
        <taxon>Spermatophyta</taxon>
        <taxon>Magnoliopsida</taxon>
        <taxon>eudicotyledons</taxon>
        <taxon>Gunneridae</taxon>
        <taxon>Pentapetalae</taxon>
        <taxon>asterids</taxon>
        <taxon>lamiids</taxon>
        <taxon>Lamiales</taxon>
        <taxon>Plantaginaceae</taxon>
        <taxon>Cheloneae</taxon>
        <taxon>Penstemon</taxon>
    </lineage>
</organism>
<comment type="caution">
    <text evidence="3">The sequence shown here is derived from an EMBL/GenBank/DDBJ whole genome shotgun (WGS) entry which is preliminary data.</text>
</comment>
<dbReference type="PANTHER" id="PTHR34379:SF6">
    <property type="entry name" value="PROTEIN 3F"/>
    <property type="match status" value="1"/>
</dbReference>
<dbReference type="PANTHER" id="PTHR34379">
    <property type="entry name" value="OS07G0553800 PROTEIN"/>
    <property type="match status" value="1"/>
</dbReference>
<proteinExistence type="predicted"/>
<evidence type="ECO:0000256" key="2">
    <source>
        <dbReference type="SAM" id="Phobius"/>
    </source>
</evidence>
<evidence type="ECO:0000313" key="4">
    <source>
        <dbReference type="Proteomes" id="UP001634393"/>
    </source>
</evidence>
<evidence type="ECO:0000256" key="1">
    <source>
        <dbReference type="SAM" id="MobiDB-lite"/>
    </source>
</evidence>
<keyword evidence="2" id="KW-1133">Transmembrane helix</keyword>
<keyword evidence="2" id="KW-0812">Transmembrane</keyword>
<keyword evidence="4" id="KW-1185">Reference proteome</keyword>
<feature type="region of interest" description="Disordered" evidence="1">
    <location>
        <begin position="126"/>
        <end position="160"/>
    </location>
</feature>
<protein>
    <submittedName>
        <fullName evidence="3">Uncharacterized protein</fullName>
    </submittedName>
</protein>
<feature type="compositionally biased region" description="Low complexity" evidence="1">
    <location>
        <begin position="126"/>
        <end position="146"/>
    </location>
</feature>
<dbReference type="Proteomes" id="UP001634393">
    <property type="component" value="Unassembled WGS sequence"/>
</dbReference>
<sequence>MDQPVKNRGRRKFFKCLRPVVADDEPGYETVSSQPYSDDECGRRKRSNIRVHRSLSGALKDVFSKTSLVKKIRSKKSKQEKPCRSSSDLSSKSENSITYVKKNSSLKNFSDPEEIFRTDSNRFSLFSSSNSSTTTPSSRSSSISSRSESERIGRSTSLNSKQMNLINNKPQYLNTMKKDLSWSKCDLNITRSGMCIFVACLGALVVWGKVFAIMICTSTWLFFAPGRRVKRMESIVCERFDSEEYKKKVIMEGLLERNRRPRVL</sequence>
<accession>A0ABD3SAL1</accession>
<dbReference type="AlphaFoldDB" id="A0ABD3SAL1"/>
<name>A0ABD3SAL1_9LAMI</name>
<dbReference type="EMBL" id="JBJXBP010000007">
    <property type="protein sequence ID" value="KAL3821558.1"/>
    <property type="molecule type" value="Genomic_DNA"/>
</dbReference>
<gene>
    <name evidence="3" type="ORF">ACJIZ3_007463</name>
</gene>
<dbReference type="InterPro" id="IPR040411">
    <property type="entry name" value="At5g23160-like"/>
</dbReference>
<evidence type="ECO:0000313" key="3">
    <source>
        <dbReference type="EMBL" id="KAL3821558.1"/>
    </source>
</evidence>
<feature type="transmembrane region" description="Helical" evidence="2">
    <location>
        <begin position="196"/>
        <end position="223"/>
    </location>
</feature>
<feature type="region of interest" description="Disordered" evidence="1">
    <location>
        <begin position="26"/>
        <end position="48"/>
    </location>
</feature>
<reference evidence="3 4" key="1">
    <citation type="submission" date="2024-12" db="EMBL/GenBank/DDBJ databases">
        <title>The unique morphological basis and parallel evolutionary history of personate flowers in Penstemon.</title>
        <authorList>
            <person name="Depatie T.H."/>
            <person name="Wessinger C.A."/>
        </authorList>
    </citation>
    <scope>NUCLEOTIDE SEQUENCE [LARGE SCALE GENOMIC DNA]</scope>
    <source>
        <strain evidence="3">WTNN_2</strain>
        <tissue evidence="3">Leaf</tissue>
    </source>
</reference>